<sequence length="82" mass="8829">MAKQMIVESGLMGSLEVGMKWTAAELQHIKQQQQQQQQGEDWLLYMRGVGLSMLGAAAAAAGGAGGDCQLACYQLLLHPRLI</sequence>
<organism evidence="1 2">
    <name type="scientific">Tetradesmus obliquus</name>
    <name type="common">Green alga</name>
    <name type="synonym">Acutodesmus obliquus</name>
    <dbReference type="NCBI Taxonomy" id="3088"/>
    <lineage>
        <taxon>Eukaryota</taxon>
        <taxon>Viridiplantae</taxon>
        <taxon>Chlorophyta</taxon>
        <taxon>core chlorophytes</taxon>
        <taxon>Chlorophyceae</taxon>
        <taxon>CS clade</taxon>
        <taxon>Sphaeropleales</taxon>
        <taxon>Scenedesmaceae</taxon>
        <taxon>Tetradesmus</taxon>
    </lineage>
</organism>
<dbReference type="Proteomes" id="UP001244341">
    <property type="component" value="Chromosome 13b"/>
</dbReference>
<dbReference type="EMBL" id="CP126220">
    <property type="protein sequence ID" value="WIA21684.1"/>
    <property type="molecule type" value="Genomic_DNA"/>
</dbReference>
<name>A0ABY8UJH3_TETOB</name>
<evidence type="ECO:0000313" key="2">
    <source>
        <dbReference type="Proteomes" id="UP001244341"/>
    </source>
</evidence>
<gene>
    <name evidence="1" type="ORF">OEZ85_000853</name>
</gene>
<accession>A0ABY8UJH3</accession>
<protein>
    <submittedName>
        <fullName evidence="1">Uncharacterized protein</fullName>
    </submittedName>
</protein>
<keyword evidence="2" id="KW-1185">Reference proteome</keyword>
<proteinExistence type="predicted"/>
<reference evidence="1 2" key="1">
    <citation type="submission" date="2023-05" db="EMBL/GenBank/DDBJ databases">
        <title>A 100% complete, gapless, phased diploid assembly of the Scenedesmus obliquus UTEX 3031 genome.</title>
        <authorList>
            <person name="Biondi T.C."/>
            <person name="Hanschen E.R."/>
            <person name="Kwon T."/>
            <person name="Eng W."/>
            <person name="Kruse C.P.S."/>
            <person name="Koehler S.I."/>
            <person name="Kunde Y."/>
            <person name="Gleasner C.D."/>
            <person name="You Mak K.T."/>
            <person name="Polle J."/>
            <person name="Hovde B.T."/>
            <person name="Starkenburg S.R."/>
        </authorList>
    </citation>
    <scope>NUCLEOTIDE SEQUENCE [LARGE SCALE GENOMIC DNA]</scope>
    <source>
        <strain evidence="1 2">DOE0152z</strain>
    </source>
</reference>
<evidence type="ECO:0000313" key="1">
    <source>
        <dbReference type="EMBL" id="WIA21684.1"/>
    </source>
</evidence>